<feature type="transmembrane region" description="Helical" evidence="1">
    <location>
        <begin position="524"/>
        <end position="546"/>
    </location>
</feature>
<feature type="domain" description="YVC1 N-terminal linker helical" evidence="2">
    <location>
        <begin position="64"/>
        <end position="229"/>
    </location>
</feature>
<proteinExistence type="predicted"/>
<accession>A0A137NQT7</accession>
<evidence type="ECO:0000256" key="1">
    <source>
        <dbReference type="SAM" id="Phobius"/>
    </source>
</evidence>
<dbReference type="InterPro" id="IPR056336">
    <property type="entry name" value="YVC1_C"/>
</dbReference>
<keyword evidence="1" id="KW-0472">Membrane</keyword>
<dbReference type="AlphaFoldDB" id="A0A137NQT7"/>
<evidence type="ECO:0000259" key="2">
    <source>
        <dbReference type="Pfam" id="PF23190"/>
    </source>
</evidence>
<dbReference type="PANTHER" id="PTHR35859:SF4">
    <property type="entry name" value="MEMBRANE CHANNEL PROTEIN, PUTATIVE (AFU_ORTHOLOGUE AFUA_6G11300)-RELATED"/>
    <property type="match status" value="1"/>
</dbReference>
<dbReference type="OMA" id="YARINRT"/>
<dbReference type="InterPro" id="IPR056337">
    <property type="entry name" value="LHD_YVC1"/>
</dbReference>
<feature type="transmembrane region" description="Helical" evidence="1">
    <location>
        <begin position="258"/>
        <end position="276"/>
    </location>
</feature>
<protein>
    <submittedName>
        <fullName evidence="4">Uncharacterized protein</fullName>
    </submittedName>
</protein>
<gene>
    <name evidence="4" type="ORF">CONCODRAFT_80867</name>
</gene>
<feature type="transmembrane region" description="Helical" evidence="1">
    <location>
        <begin position="335"/>
        <end position="355"/>
    </location>
</feature>
<feature type="transmembrane region" description="Helical" evidence="1">
    <location>
        <begin position="467"/>
        <end position="489"/>
    </location>
</feature>
<feature type="transmembrane region" description="Helical" evidence="1">
    <location>
        <begin position="558"/>
        <end position="578"/>
    </location>
</feature>
<feature type="transmembrane region" description="Helical" evidence="1">
    <location>
        <begin position="438"/>
        <end position="458"/>
    </location>
</feature>
<reference evidence="4 5" key="1">
    <citation type="journal article" date="2015" name="Genome Biol. Evol.">
        <title>Phylogenomic analyses indicate that early fungi evolved digesting cell walls of algal ancestors of land plants.</title>
        <authorList>
            <person name="Chang Y."/>
            <person name="Wang S."/>
            <person name="Sekimoto S."/>
            <person name="Aerts A.L."/>
            <person name="Choi C."/>
            <person name="Clum A."/>
            <person name="LaButti K.M."/>
            <person name="Lindquist E.A."/>
            <person name="Yee Ngan C."/>
            <person name="Ohm R.A."/>
            <person name="Salamov A.A."/>
            <person name="Grigoriev I.V."/>
            <person name="Spatafora J.W."/>
            <person name="Berbee M.L."/>
        </authorList>
    </citation>
    <scope>NUCLEOTIDE SEQUENCE [LARGE SCALE GENOMIC DNA]</scope>
    <source>
        <strain evidence="4 5">NRRL 28638</strain>
    </source>
</reference>
<dbReference type="PANTHER" id="PTHR35859">
    <property type="entry name" value="NONSELECTIVE CATION CHANNEL PROTEIN"/>
    <property type="match status" value="1"/>
</dbReference>
<name>A0A137NQT7_CONC2</name>
<dbReference type="Pfam" id="PF23317">
    <property type="entry name" value="YVC1_C"/>
    <property type="match status" value="1"/>
</dbReference>
<evidence type="ECO:0000313" key="5">
    <source>
        <dbReference type="Proteomes" id="UP000070444"/>
    </source>
</evidence>
<dbReference type="InterPro" id="IPR052971">
    <property type="entry name" value="TRP_calcium_channel"/>
</dbReference>
<dbReference type="Pfam" id="PF23190">
    <property type="entry name" value="LHD_TRPY1"/>
    <property type="match status" value="1"/>
</dbReference>
<evidence type="ECO:0000313" key="4">
    <source>
        <dbReference type="EMBL" id="KXN65101.1"/>
    </source>
</evidence>
<keyword evidence="5" id="KW-1185">Reference proteome</keyword>
<sequence>MEEERIGLLANQIDELRNEPIAGLYSKIRCTIVRDFDTTYSVAQLQSVEIQSKHLQPILRYLTSLNSKTCVYVALLNYADFMYDAQVDIGYAQINKTRAMACQLLAIELLSNYRNSYVELIQVLTTEFSPKQGLDSLQSPNSATSTVSSLNHLRQMSSNFYKSSEDSERESALGVAARAGAKLFTASPLVQNVVRAIWKGEIIFHSHQVDSDRFYCDQSDRSTHTSLTHGAVLHKPLPFSFGGIFRPSRIRVPVYQNWFNIIVFLLLIALFSIVLVQTNPHVVSLLGLGDPNSIRPTLFTSDILLHLLVLALTIEEFRQIIDGGLQFYFQNVWNYLDICIYVIFWTSFGMRIYSIEHADTRIWEDSVDLLACNAVLIWPRLLTILDRYPFFGTMIISMKYMIRDTALFFALFIVFFVGFFQSLVFLAPRSIRGDSHYVAMDVFSDLVRIFFGSSFLGFDRVASFNNLFAQVLMVIYIAICALYLMNILISVLSKSFSKISENAQMEHQYNFTVKVMEFVNSDNLFPFVPPFNLIQIFIIYPLSPFVDARTYARINRTAIRLLFSPILIMIFFYERWFANFENDIISKRHGHRRSVYIGQSLEDIGQVNEISPIYYRPIQDELNPNLVKHIRSLESQLQDIETKLKEMKEKTH</sequence>
<feature type="transmembrane region" description="Helical" evidence="1">
    <location>
        <begin position="406"/>
        <end position="426"/>
    </location>
</feature>
<dbReference type="EMBL" id="KQ964982">
    <property type="protein sequence ID" value="KXN65101.1"/>
    <property type="molecule type" value="Genomic_DNA"/>
</dbReference>
<keyword evidence="1" id="KW-1133">Transmembrane helix</keyword>
<dbReference type="STRING" id="796925.A0A137NQT7"/>
<feature type="domain" description="Calcium channel YVC1-like C-terminal transmembrane" evidence="3">
    <location>
        <begin position="305"/>
        <end position="575"/>
    </location>
</feature>
<organism evidence="4 5">
    <name type="scientific">Conidiobolus coronatus (strain ATCC 28846 / CBS 209.66 / NRRL 28638)</name>
    <name type="common">Delacroixia coronata</name>
    <dbReference type="NCBI Taxonomy" id="796925"/>
    <lineage>
        <taxon>Eukaryota</taxon>
        <taxon>Fungi</taxon>
        <taxon>Fungi incertae sedis</taxon>
        <taxon>Zoopagomycota</taxon>
        <taxon>Entomophthoromycotina</taxon>
        <taxon>Entomophthoromycetes</taxon>
        <taxon>Entomophthorales</taxon>
        <taxon>Ancylistaceae</taxon>
        <taxon>Conidiobolus</taxon>
    </lineage>
</organism>
<evidence type="ECO:0000259" key="3">
    <source>
        <dbReference type="Pfam" id="PF23317"/>
    </source>
</evidence>
<dbReference type="Proteomes" id="UP000070444">
    <property type="component" value="Unassembled WGS sequence"/>
</dbReference>
<keyword evidence="1" id="KW-0812">Transmembrane</keyword>
<dbReference type="OrthoDB" id="2373987at2759"/>